<evidence type="ECO:0000256" key="4">
    <source>
        <dbReference type="ARBA" id="ARBA00022801"/>
    </source>
</evidence>
<dbReference type="SUPFAM" id="SSF54211">
    <property type="entry name" value="Ribosomal protein S5 domain 2-like"/>
    <property type="match status" value="1"/>
</dbReference>
<keyword evidence="1" id="KW-0819">tRNA processing</keyword>
<keyword evidence="5" id="KW-0694">RNA-binding</keyword>
<evidence type="ECO:0000313" key="6">
    <source>
        <dbReference type="EMBL" id="RCL39258.1"/>
    </source>
</evidence>
<dbReference type="GO" id="GO:0000049">
    <property type="term" value="F:tRNA binding"/>
    <property type="evidence" value="ECO:0007669"/>
    <property type="project" value="InterPro"/>
</dbReference>
<sequence>MPEAPALNKKNKLKKISKEMFSWNRENICDGLVVYKSDDVEMGAILVSIPKKIIGSSVKRNHLRRVVKEIYRKSIDGPFNRHFLVKFNANLVGYEKVLENYFKNV</sequence>
<protein>
    <submittedName>
        <fullName evidence="6">Uncharacterized protein</fullName>
    </submittedName>
</protein>
<dbReference type="GO" id="GO:0004526">
    <property type="term" value="F:ribonuclease P activity"/>
    <property type="evidence" value="ECO:0007669"/>
    <property type="project" value="InterPro"/>
</dbReference>
<dbReference type="GO" id="GO:0008033">
    <property type="term" value="P:tRNA processing"/>
    <property type="evidence" value="ECO:0007669"/>
    <property type="project" value="UniProtKB-KW"/>
</dbReference>
<evidence type="ECO:0000256" key="3">
    <source>
        <dbReference type="ARBA" id="ARBA00022759"/>
    </source>
</evidence>
<dbReference type="InterPro" id="IPR000100">
    <property type="entry name" value="RNase_P"/>
</dbReference>
<evidence type="ECO:0000256" key="1">
    <source>
        <dbReference type="ARBA" id="ARBA00022694"/>
    </source>
</evidence>
<accession>A0A368BPL2</accession>
<evidence type="ECO:0000313" key="7">
    <source>
        <dbReference type="Proteomes" id="UP000252147"/>
    </source>
</evidence>
<dbReference type="InterPro" id="IPR014721">
    <property type="entry name" value="Ribsml_uS5_D2-typ_fold_subgr"/>
</dbReference>
<dbReference type="InterPro" id="IPR020568">
    <property type="entry name" value="Ribosomal_Su5_D2-typ_SF"/>
</dbReference>
<keyword evidence="2" id="KW-0540">Nuclease</keyword>
<reference evidence="6 7" key="1">
    <citation type="journal article" date="2018" name="Microbiome">
        <title>Fine metagenomic profile of the Mediterranean stratified and mixed water columns revealed by assembly and recruitment.</title>
        <authorList>
            <person name="Haro-Moreno J.M."/>
            <person name="Lopez-Perez M."/>
            <person name="De La Torre J.R."/>
            <person name="Picazo A."/>
            <person name="Camacho A."/>
            <person name="Rodriguez-Valera F."/>
        </authorList>
    </citation>
    <scope>NUCLEOTIDE SEQUENCE [LARGE SCALE GENOMIC DNA]</scope>
    <source>
        <strain evidence="6">MED-G83</strain>
    </source>
</reference>
<name>A0A368BPL2_9GAMM</name>
<evidence type="ECO:0000256" key="2">
    <source>
        <dbReference type="ARBA" id="ARBA00022722"/>
    </source>
</evidence>
<dbReference type="Pfam" id="PF00825">
    <property type="entry name" value="Ribonuclease_P"/>
    <property type="match status" value="1"/>
</dbReference>
<keyword evidence="4" id="KW-0378">Hydrolase</keyword>
<evidence type="ECO:0000256" key="5">
    <source>
        <dbReference type="ARBA" id="ARBA00022884"/>
    </source>
</evidence>
<dbReference type="AlphaFoldDB" id="A0A368BPL2"/>
<comment type="caution">
    <text evidence="6">The sequence shown here is derived from an EMBL/GenBank/DDBJ whole genome shotgun (WGS) entry which is preliminary data.</text>
</comment>
<organism evidence="6 7">
    <name type="scientific">SAR86 cluster bacterium</name>
    <dbReference type="NCBI Taxonomy" id="2030880"/>
    <lineage>
        <taxon>Bacteria</taxon>
        <taxon>Pseudomonadati</taxon>
        <taxon>Pseudomonadota</taxon>
        <taxon>Gammaproteobacteria</taxon>
        <taxon>SAR86 cluster</taxon>
    </lineage>
</organism>
<gene>
    <name evidence="6" type="ORF">DBW97_00595</name>
</gene>
<proteinExistence type="predicted"/>
<keyword evidence="3" id="KW-0255">Endonuclease</keyword>
<dbReference type="Proteomes" id="UP000252147">
    <property type="component" value="Unassembled WGS sequence"/>
</dbReference>
<dbReference type="Gene3D" id="3.30.230.10">
    <property type="match status" value="1"/>
</dbReference>
<dbReference type="EMBL" id="QOPD01000001">
    <property type="protein sequence ID" value="RCL39258.1"/>
    <property type="molecule type" value="Genomic_DNA"/>
</dbReference>